<keyword evidence="3" id="KW-1185">Reference proteome</keyword>
<dbReference type="PANTHER" id="PTHR43072">
    <property type="entry name" value="N-ACETYLTRANSFERASE"/>
    <property type="match status" value="1"/>
</dbReference>
<dbReference type="CDD" id="cd04301">
    <property type="entry name" value="NAT_SF"/>
    <property type="match status" value="1"/>
</dbReference>
<reference evidence="2 3" key="1">
    <citation type="submission" date="2017-12" db="EMBL/GenBank/DDBJ databases">
        <title>Phylogenetic diversity of female urinary microbiome.</title>
        <authorList>
            <person name="Thomas-White K."/>
            <person name="Wolfe A.J."/>
        </authorList>
    </citation>
    <scope>NUCLEOTIDE SEQUENCE [LARGE SCALE GENOMIC DNA]</scope>
    <source>
        <strain evidence="2 3">UMB1298</strain>
    </source>
</reference>
<evidence type="ECO:0000259" key="1">
    <source>
        <dbReference type="PROSITE" id="PS51186"/>
    </source>
</evidence>
<protein>
    <submittedName>
        <fullName evidence="2">GNAT family N-acetyltransferase</fullName>
    </submittedName>
</protein>
<dbReference type="Proteomes" id="UP000234206">
    <property type="component" value="Unassembled WGS sequence"/>
</dbReference>
<sequence length="166" mass="18037">MPSPAPRLRVATPADAAACAAIYAPSVRDTAITFELEAPDAAEMARRIEGALRHHTWLVAEEGSEVLGYAYGGRHRVRAAYDTTAEVSVYLAEAARGRGLGRLLCERLLTDLAGRGLRLAVAGITLPNAASVALHEHLGFEHVGTFRRVGWKFGEPHDVGWWQRDL</sequence>
<dbReference type="InterPro" id="IPR000182">
    <property type="entry name" value="GNAT_dom"/>
</dbReference>
<dbReference type="PANTHER" id="PTHR43072:SF8">
    <property type="entry name" value="ACYLTRANSFERASE FABY-RELATED"/>
    <property type="match status" value="1"/>
</dbReference>
<evidence type="ECO:0000313" key="2">
    <source>
        <dbReference type="EMBL" id="PKZ42057.1"/>
    </source>
</evidence>
<accession>A0A2I1PBQ7</accession>
<name>A0A2I1PBQ7_9MICO</name>
<dbReference type="Pfam" id="PF13420">
    <property type="entry name" value="Acetyltransf_4"/>
    <property type="match status" value="1"/>
</dbReference>
<feature type="domain" description="N-acetyltransferase" evidence="1">
    <location>
        <begin position="6"/>
        <end position="166"/>
    </location>
</feature>
<dbReference type="AlphaFoldDB" id="A0A2I1PBQ7"/>
<dbReference type="InterPro" id="IPR016181">
    <property type="entry name" value="Acyl_CoA_acyltransferase"/>
</dbReference>
<comment type="caution">
    <text evidence="2">The sequence shown here is derived from an EMBL/GenBank/DDBJ whole genome shotgun (WGS) entry which is preliminary data.</text>
</comment>
<dbReference type="GO" id="GO:0016747">
    <property type="term" value="F:acyltransferase activity, transferring groups other than amino-acyl groups"/>
    <property type="evidence" value="ECO:0007669"/>
    <property type="project" value="InterPro"/>
</dbReference>
<dbReference type="PROSITE" id="PS51186">
    <property type="entry name" value="GNAT"/>
    <property type="match status" value="1"/>
</dbReference>
<dbReference type="RefSeq" id="WP_101849341.1">
    <property type="nucleotide sequence ID" value="NZ_PKIZ01000006.1"/>
</dbReference>
<evidence type="ECO:0000313" key="3">
    <source>
        <dbReference type="Proteomes" id="UP000234206"/>
    </source>
</evidence>
<organism evidence="2 3">
    <name type="scientific">Kytococcus schroeteri</name>
    <dbReference type="NCBI Taxonomy" id="138300"/>
    <lineage>
        <taxon>Bacteria</taxon>
        <taxon>Bacillati</taxon>
        <taxon>Actinomycetota</taxon>
        <taxon>Actinomycetes</taxon>
        <taxon>Micrococcales</taxon>
        <taxon>Kytococcaceae</taxon>
        <taxon>Kytococcus</taxon>
    </lineage>
</organism>
<dbReference type="SUPFAM" id="SSF55729">
    <property type="entry name" value="Acyl-CoA N-acyltransferases (Nat)"/>
    <property type="match status" value="1"/>
</dbReference>
<proteinExistence type="predicted"/>
<dbReference type="EMBL" id="PKIZ01000006">
    <property type="protein sequence ID" value="PKZ42057.1"/>
    <property type="molecule type" value="Genomic_DNA"/>
</dbReference>
<keyword evidence="2" id="KW-0808">Transferase</keyword>
<gene>
    <name evidence="2" type="ORF">CYJ76_04210</name>
</gene>
<dbReference type="Gene3D" id="3.40.630.30">
    <property type="match status" value="1"/>
</dbReference>
<dbReference type="OrthoDB" id="3173333at2"/>